<reference evidence="8 9" key="1">
    <citation type="submission" date="2025-04" db="UniProtKB">
        <authorList>
            <consortium name="RefSeq"/>
        </authorList>
    </citation>
    <scope>IDENTIFICATION</scope>
    <source>
        <tissue evidence="8 9">Whole body</tissue>
    </source>
</reference>
<dbReference type="AlphaFoldDB" id="A0AAJ7J1F3"/>
<evidence type="ECO:0000313" key="8">
    <source>
        <dbReference type="RefSeq" id="XP_017882141.1"/>
    </source>
</evidence>
<accession>A0AAJ7J1F3</accession>
<dbReference type="Pfam" id="PF01284">
    <property type="entry name" value="MARVEL"/>
    <property type="match status" value="1"/>
</dbReference>
<keyword evidence="7" id="KW-1185">Reference proteome</keyword>
<evidence type="ECO:0000256" key="4">
    <source>
        <dbReference type="ARBA" id="ARBA00023136"/>
    </source>
</evidence>
<dbReference type="RefSeq" id="XP_017882142.1">
    <property type="nucleotide sequence ID" value="XM_018026653.2"/>
</dbReference>
<feature type="transmembrane region" description="Helical" evidence="5">
    <location>
        <begin position="61"/>
        <end position="81"/>
    </location>
</feature>
<keyword evidence="2 5" id="KW-0812">Transmembrane</keyword>
<gene>
    <name evidence="8 9" type="primary">LOC108626149</name>
</gene>
<keyword evidence="4 5" id="KW-0472">Membrane</keyword>
<name>A0AAJ7J1F3_9HYME</name>
<dbReference type="InterPro" id="IPR038976">
    <property type="entry name" value="Ssk"/>
</dbReference>
<dbReference type="PANTHER" id="PTHR36692:SF2">
    <property type="entry name" value="GEO12064P1"/>
    <property type="match status" value="1"/>
</dbReference>
<feature type="transmembrane region" description="Helical" evidence="5">
    <location>
        <begin position="21"/>
        <end position="41"/>
    </location>
</feature>
<dbReference type="GO" id="GO:0005886">
    <property type="term" value="C:plasma membrane"/>
    <property type="evidence" value="ECO:0007669"/>
    <property type="project" value="TreeGrafter"/>
</dbReference>
<dbReference type="GeneID" id="108626149"/>
<evidence type="ECO:0000256" key="3">
    <source>
        <dbReference type="ARBA" id="ARBA00022989"/>
    </source>
</evidence>
<sequence length="169" mass="19326">MADETQQVQRTRKERKFIRHVPLLLKILEVILSVFAIGLIVDPMNSFYKLSIRSRFKLDDAAIIYISIAGYLIINTLFIICHILGDRIPKRTLILFSSLGALLHVVAGSVIVYNWRKTLGPYGYSNNEFYPSKQYMDMLISGAVFTFANAVVFILEVFFIIRSSPKDTE</sequence>
<protein>
    <submittedName>
        <fullName evidence="8 9">Uncharacterized protein LOC108626149</fullName>
    </submittedName>
</protein>
<evidence type="ECO:0000256" key="2">
    <source>
        <dbReference type="ARBA" id="ARBA00022692"/>
    </source>
</evidence>
<keyword evidence="3 5" id="KW-1133">Transmembrane helix</keyword>
<dbReference type="KEGG" id="ccal:108626149"/>
<comment type="subcellular location">
    <subcellularLocation>
        <location evidence="1">Membrane</location>
        <topology evidence="1">Multi-pass membrane protein</topology>
    </subcellularLocation>
</comment>
<feature type="domain" description="MARVEL" evidence="6">
    <location>
        <begin position="17"/>
        <end position="159"/>
    </location>
</feature>
<dbReference type="GO" id="GO:0019991">
    <property type="term" value="P:septate junction assembly"/>
    <property type="evidence" value="ECO:0007669"/>
    <property type="project" value="InterPro"/>
</dbReference>
<evidence type="ECO:0000313" key="9">
    <source>
        <dbReference type="RefSeq" id="XP_017882142.1"/>
    </source>
</evidence>
<dbReference type="InterPro" id="IPR008253">
    <property type="entry name" value="Marvel"/>
</dbReference>
<dbReference type="SUPFAM" id="SSF103473">
    <property type="entry name" value="MFS general substrate transporter"/>
    <property type="match status" value="1"/>
</dbReference>
<evidence type="ECO:0000256" key="1">
    <source>
        <dbReference type="ARBA" id="ARBA00004141"/>
    </source>
</evidence>
<dbReference type="InterPro" id="IPR036259">
    <property type="entry name" value="MFS_trans_sf"/>
</dbReference>
<organism evidence="7 8">
    <name type="scientific">Ceratina calcarata</name>
    <dbReference type="NCBI Taxonomy" id="156304"/>
    <lineage>
        <taxon>Eukaryota</taxon>
        <taxon>Metazoa</taxon>
        <taxon>Ecdysozoa</taxon>
        <taxon>Arthropoda</taxon>
        <taxon>Hexapoda</taxon>
        <taxon>Insecta</taxon>
        <taxon>Pterygota</taxon>
        <taxon>Neoptera</taxon>
        <taxon>Endopterygota</taxon>
        <taxon>Hymenoptera</taxon>
        <taxon>Apocrita</taxon>
        <taxon>Aculeata</taxon>
        <taxon>Apoidea</taxon>
        <taxon>Anthophila</taxon>
        <taxon>Apidae</taxon>
        <taxon>Ceratina</taxon>
        <taxon>Zadontomerus</taxon>
    </lineage>
</organism>
<evidence type="ECO:0000259" key="6">
    <source>
        <dbReference type="Pfam" id="PF01284"/>
    </source>
</evidence>
<evidence type="ECO:0000256" key="5">
    <source>
        <dbReference type="SAM" id="Phobius"/>
    </source>
</evidence>
<dbReference type="PANTHER" id="PTHR36692">
    <property type="entry name" value="PROTEIN SNAKESKIN"/>
    <property type="match status" value="1"/>
</dbReference>
<feature type="transmembrane region" description="Helical" evidence="5">
    <location>
        <begin position="93"/>
        <end position="115"/>
    </location>
</feature>
<evidence type="ECO:0000313" key="7">
    <source>
        <dbReference type="Proteomes" id="UP000694925"/>
    </source>
</evidence>
<dbReference type="Proteomes" id="UP000694925">
    <property type="component" value="Unplaced"/>
</dbReference>
<proteinExistence type="predicted"/>
<dbReference type="RefSeq" id="XP_017882141.1">
    <property type="nucleotide sequence ID" value="XM_018026652.2"/>
</dbReference>
<feature type="transmembrane region" description="Helical" evidence="5">
    <location>
        <begin position="135"/>
        <end position="161"/>
    </location>
</feature>